<evidence type="ECO:0000256" key="2">
    <source>
        <dbReference type="ARBA" id="ARBA00022475"/>
    </source>
</evidence>
<dbReference type="InterPro" id="IPR010656">
    <property type="entry name" value="DctM"/>
</dbReference>
<feature type="transmembrane region" description="Helical" evidence="7">
    <location>
        <begin position="268"/>
        <end position="293"/>
    </location>
</feature>
<evidence type="ECO:0000256" key="3">
    <source>
        <dbReference type="ARBA" id="ARBA00022519"/>
    </source>
</evidence>
<keyword evidence="6 7" id="KW-0472">Membrane</keyword>
<dbReference type="PIRSF" id="PIRSF006066">
    <property type="entry name" value="HI0050"/>
    <property type="match status" value="1"/>
</dbReference>
<dbReference type="PANTHER" id="PTHR33362:SF2">
    <property type="entry name" value="TRAP TRANSPORTER LARGE PERMEASE PROTEIN"/>
    <property type="match status" value="1"/>
</dbReference>
<feature type="transmembrane region" description="Helical" evidence="7">
    <location>
        <begin position="240"/>
        <end position="256"/>
    </location>
</feature>
<keyword evidence="2" id="KW-1003">Cell membrane</keyword>
<keyword evidence="7" id="KW-0813">Transport</keyword>
<evidence type="ECO:0000256" key="6">
    <source>
        <dbReference type="ARBA" id="ARBA00023136"/>
    </source>
</evidence>
<feature type="transmembrane region" description="Helical" evidence="7">
    <location>
        <begin position="358"/>
        <end position="385"/>
    </location>
</feature>
<dbReference type="PANTHER" id="PTHR33362">
    <property type="entry name" value="SIALIC ACID TRAP TRANSPORTER PERMEASE PROTEIN SIAT-RELATED"/>
    <property type="match status" value="1"/>
</dbReference>
<feature type="domain" description="TRAP C4-dicarboxylate transport system permease DctM subunit" evidence="8">
    <location>
        <begin position="7"/>
        <end position="416"/>
    </location>
</feature>
<dbReference type="Proteomes" id="UP000198607">
    <property type="component" value="Unassembled WGS sequence"/>
</dbReference>
<protein>
    <recommendedName>
        <fullName evidence="7">TRAP transporter large permease protein</fullName>
    </recommendedName>
</protein>
<gene>
    <name evidence="9" type="ORF">SAMN05660652_03398</name>
</gene>
<evidence type="ECO:0000259" key="8">
    <source>
        <dbReference type="Pfam" id="PF06808"/>
    </source>
</evidence>
<comment type="subunit">
    <text evidence="7">The complex comprises the extracytoplasmic solute receptor protein and the two transmembrane proteins.</text>
</comment>
<feature type="transmembrane region" description="Helical" evidence="7">
    <location>
        <begin position="213"/>
        <end position="234"/>
    </location>
</feature>
<dbReference type="AlphaFoldDB" id="A0A1G8KDZ6"/>
<evidence type="ECO:0000256" key="7">
    <source>
        <dbReference type="RuleBase" id="RU369079"/>
    </source>
</evidence>
<dbReference type="OrthoDB" id="9777699at2"/>
<sequence length="421" mass="44838">MSLVIVIVFGLLLFLSFPVAHGLVIGSTAGILWGGKLPLFAVIQQLFSPTQSFPLIAIPFFVMAGELMMTGKLGTYLIDFATDLVGRFRGGHAQVSVLGTTLFGGVSGSAVADATALGSVLIPWQKKMGYPAAFCGATMAAASTIDILIPPSIPMILYSLVSNASIGALFVAGILPGLLLAGGFLAVCNISARMRGFPYEKNPIEWRVMASRGLYAMPALLLPVFILVALRFGVATPTEISTIAVSYSLLVSAFLYRDLTWERVRRSIVFGGVATGVVLLLIMGSMAAGWVLTLEQVPERFIEWAKGSFDTQASVIMMMNLMMLAAGMFVDLPAAILLLGPLFVPLAQTFQIDLIQLGIIMVVNLAIGLYTPPVGTTLFIGSMLAKSSIGQTVKELLPFYAVGLLVLGMMSYVPALTIYYK</sequence>
<name>A0A1G8KDZ6_9RHOO</name>
<evidence type="ECO:0000256" key="4">
    <source>
        <dbReference type="ARBA" id="ARBA00022692"/>
    </source>
</evidence>
<dbReference type="InterPro" id="IPR004681">
    <property type="entry name" value="TRAP_DctM"/>
</dbReference>
<dbReference type="GO" id="GO:0022857">
    <property type="term" value="F:transmembrane transporter activity"/>
    <property type="evidence" value="ECO:0007669"/>
    <property type="project" value="UniProtKB-UniRule"/>
</dbReference>
<dbReference type="NCBIfam" id="TIGR00786">
    <property type="entry name" value="dctM"/>
    <property type="match status" value="1"/>
</dbReference>
<evidence type="ECO:0000313" key="9">
    <source>
        <dbReference type="EMBL" id="SDI41635.1"/>
    </source>
</evidence>
<evidence type="ECO:0000313" key="10">
    <source>
        <dbReference type="Proteomes" id="UP000198607"/>
    </source>
</evidence>
<comment type="similarity">
    <text evidence="7">Belongs to the TRAP transporter large permease family.</text>
</comment>
<feature type="transmembrane region" description="Helical" evidence="7">
    <location>
        <begin position="313"/>
        <end position="346"/>
    </location>
</feature>
<dbReference type="EMBL" id="FNCY01000018">
    <property type="protein sequence ID" value="SDI41635.1"/>
    <property type="molecule type" value="Genomic_DNA"/>
</dbReference>
<dbReference type="InterPro" id="IPR001958">
    <property type="entry name" value="Tet-R_TetA/multi-R_MdtG-like"/>
</dbReference>
<reference evidence="9 10" key="1">
    <citation type="submission" date="2016-10" db="EMBL/GenBank/DDBJ databases">
        <authorList>
            <person name="de Groot N.N."/>
        </authorList>
    </citation>
    <scope>NUCLEOTIDE SEQUENCE [LARGE SCALE GENOMIC DNA]</scope>
    <source>
        <strain evidence="9 10">DSM 5885</strain>
    </source>
</reference>
<feature type="transmembrane region" description="Helical" evidence="7">
    <location>
        <begin position="169"/>
        <end position="192"/>
    </location>
</feature>
<dbReference type="GO" id="GO:0005886">
    <property type="term" value="C:plasma membrane"/>
    <property type="evidence" value="ECO:0007669"/>
    <property type="project" value="UniProtKB-SubCell"/>
</dbReference>
<keyword evidence="5 7" id="KW-1133">Transmembrane helix</keyword>
<comment type="function">
    <text evidence="7">Part of the tripartite ATP-independent periplasmic (TRAP) transport system.</text>
</comment>
<feature type="transmembrane region" description="Helical" evidence="7">
    <location>
        <begin position="397"/>
        <end position="420"/>
    </location>
</feature>
<feature type="transmembrane region" description="Helical" evidence="7">
    <location>
        <begin position="129"/>
        <end position="149"/>
    </location>
</feature>
<dbReference type="Pfam" id="PF06808">
    <property type="entry name" value="DctM"/>
    <property type="match status" value="1"/>
</dbReference>
<organism evidence="9 10">
    <name type="scientific">Propionivibrio dicarboxylicus</name>
    <dbReference type="NCBI Taxonomy" id="83767"/>
    <lineage>
        <taxon>Bacteria</taxon>
        <taxon>Pseudomonadati</taxon>
        <taxon>Pseudomonadota</taxon>
        <taxon>Betaproteobacteria</taxon>
        <taxon>Rhodocyclales</taxon>
        <taxon>Rhodocyclaceae</taxon>
        <taxon>Propionivibrio</taxon>
    </lineage>
</organism>
<feature type="transmembrane region" description="Helical" evidence="7">
    <location>
        <begin position="46"/>
        <end position="64"/>
    </location>
</feature>
<evidence type="ECO:0000256" key="1">
    <source>
        <dbReference type="ARBA" id="ARBA00004429"/>
    </source>
</evidence>
<dbReference type="STRING" id="83767.SAMN05660652_03398"/>
<proteinExistence type="inferred from homology"/>
<keyword evidence="4 7" id="KW-0812">Transmembrane</keyword>
<keyword evidence="10" id="KW-1185">Reference proteome</keyword>
<accession>A0A1G8KDZ6</accession>
<evidence type="ECO:0000256" key="5">
    <source>
        <dbReference type="ARBA" id="ARBA00022989"/>
    </source>
</evidence>
<dbReference type="RefSeq" id="WP_091939333.1">
    <property type="nucleotide sequence ID" value="NZ_FNCY01000018.1"/>
</dbReference>
<dbReference type="PRINTS" id="PR01035">
    <property type="entry name" value="TCRTETA"/>
</dbReference>
<keyword evidence="3 7" id="KW-0997">Cell inner membrane</keyword>
<comment type="caution">
    <text evidence="7">Lacks conserved residue(s) required for the propagation of feature annotation.</text>
</comment>
<comment type="subcellular location">
    <subcellularLocation>
        <location evidence="1 7">Cell inner membrane</location>
        <topology evidence="1 7">Multi-pass membrane protein</topology>
    </subcellularLocation>
</comment>